<proteinExistence type="predicted"/>
<accession>A0A6N1P0F6</accession>
<dbReference type="KEGG" id="vg:80518160"/>
<evidence type="ECO:0000313" key="2">
    <source>
        <dbReference type="EMBL" id="QKU34751.1"/>
    </source>
</evidence>
<reference evidence="2" key="1">
    <citation type="submission" date="2017-01" db="EMBL/GenBank/DDBJ databases">
        <authorList>
            <person name="Assis F.L."/>
            <person name="Abrahao J.S."/>
            <person name="Silva L."/>
            <person name="Khalil J.B."/>
            <person name="Rodrigues R."/>
            <person name="Silva L.S."/>
            <person name="Arantes T."/>
            <person name="Boratto P."/>
            <person name="Andrade M."/>
            <person name="Kroon E.G."/>
            <person name="Ribeiro B."/>
            <person name="Bergier I."/>
            <person name="Seligmann H."/>
            <person name="Ghigo E."/>
            <person name="Colson P."/>
            <person name="Levasseur A."/>
            <person name="Raoult D."/>
            <person name="Scola B.L."/>
        </authorList>
    </citation>
    <scope>NUCLEOTIDE SEQUENCE</scope>
    <source>
        <strain evidence="2">Soda lake</strain>
    </source>
</reference>
<dbReference type="EMBL" id="KY523104">
    <property type="protein sequence ID" value="QKU34751.1"/>
    <property type="molecule type" value="Genomic_DNA"/>
</dbReference>
<name>A0A6N1P0F6_9VIRU</name>
<dbReference type="InterPro" id="IPR036620">
    <property type="entry name" value="MC1_sf"/>
</dbReference>
<feature type="compositionally biased region" description="Acidic residues" evidence="1">
    <location>
        <begin position="127"/>
        <end position="144"/>
    </location>
</feature>
<dbReference type="SUPFAM" id="SSF102875">
    <property type="entry name" value="Chromosomal protein MC1"/>
    <property type="match status" value="1"/>
</dbReference>
<reference evidence="2" key="2">
    <citation type="journal article" date="2018" name="Nat. Commun.">
        <title>Tailed giant Tupanvirus possesses the most complete translational apparatus of the known virosphere.</title>
        <authorList>
            <person name="Abrahao J."/>
            <person name="Silva L."/>
            <person name="Silva L.S."/>
            <person name="Khalil J.Y.B."/>
            <person name="Rodrigues R."/>
            <person name="Arantes T."/>
            <person name="Assis F."/>
            <person name="Boratto P."/>
            <person name="Andrade M."/>
            <person name="Kroon E.G."/>
            <person name="Ribeiro B."/>
            <person name="Bergier I."/>
            <person name="Seligmann H."/>
            <person name="Ghigo E."/>
            <person name="Colson P."/>
            <person name="Levasseur A."/>
            <person name="Kroemer G."/>
            <person name="Raoult D."/>
            <person name="La Scola B."/>
        </authorList>
    </citation>
    <scope>NUCLEOTIDE SEQUENCE [LARGE SCALE GENOMIC DNA]</scope>
    <source>
        <strain evidence="2">Soda lake</strain>
    </source>
</reference>
<dbReference type="RefSeq" id="YP_010781396.1">
    <property type="nucleotide sequence ID" value="NC_075039.1"/>
</dbReference>
<evidence type="ECO:0000256" key="1">
    <source>
        <dbReference type="SAM" id="MobiDB-lite"/>
    </source>
</evidence>
<dbReference type="GO" id="GO:0042262">
    <property type="term" value="P:DNA protection"/>
    <property type="evidence" value="ECO:0007669"/>
    <property type="project" value="InterPro"/>
</dbReference>
<dbReference type="Gene3D" id="3.10.470.10">
    <property type="entry name" value="Chromosomal protein MC1"/>
    <property type="match status" value="1"/>
</dbReference>
<feature type="region of interest" description="Disordered" evidence="1">
    <location>
        <begin position="122"/>
        <end position="146"/>
    </location>
</feature>
<dbReference type="GeneID" id="80518160"/>
<sequence length="264" mass="30740">MTQVIGTAENEIYTKSIKEITPNMLTTRLQPNKNKFLFIDRVNIFDEFTNKYGTLNSDNIPTIKISWREVANDYRGIGISEDIFEERFALVIFMNEEVNSWWHYECNITNFVEFVNEFPEINKNDESESESSSESEEKSEDSEEEIKKPKCRYFKLFDPSTGKSFGRFTGDTPKQAASKGFTKMLQTIKQSGKEPPSSTKIYMRESTRGVPHKIYGYEASRIKLDQPQELVIRDNETGYTKTLSYYYRNRIKKIPVPKSVADQQ</sequence>
<protein>
    <submittedName>
        <fullName evidence="2">Uncharacterized protein</fullName>
    </submittedName>
</protein>
<organism evidence="2">
    <name type="scientific">Tupanvirus soda lake</name>
    <dbReference type="NCBI Taxonomy" id="2126985"/>
    <lineage>
        <taxon>Viruses</taxon>
        <taxon>Varidnaviria</taxon>
        <taxon>Bamfordvirae</taxon>
        <taxon>Nucleocytoviricota</taxon>
        <taxon>Megaviricetes</taxon>
        <taxon>Imitervirales</taxon>
        <taxon>Mimiviridae</taxon>
        <taxon>Megamimivirinae</taxon>
        <taxon>Tupanvirus</taxon>
        <taxon>Tupanvirus salinum</taxon>
    </lineage>
</organism>